<dbReference type="PANTHER" id="PTHR30348:SF4">
    <property type="entry name" value="DUF72 DOMAIN-CONTAINING PROTEIN"/>
    <property type="match status" value="1"/>
</dbReference>
<gene>
    <name evidence="1" type="ORF">HKN21_11340</name>
</gene>
<reference evidence="1 2" key="1">
    <citation type="submission" date="2020-03" db="EMBL/GenBank/DDBJ databases">
        <title>Metabolic flexibility allows generalist bacteria to become dominant in a frequently disturbed ecosystem.</title>
        <authorList>
            <person name="Chen Y.-J."/>
            <person name="Leung P.M."/>
            <person name="Bay S.K."/>
            <person name="Hugenholtz P."/>
            <person name="Kessler A.J."/>
            <person name="Shelley G."/>
            <person name="Waite D.W."/>
            <person name="Cook P.L."/>
            <person name="Greening C."/>
        </authorList>
    </citation>
    <scope>NUCLEOTIDE SEQUENCE [LARGE SCALE GENOMIC DNA]</scope>
    <source>
        <strain evidence="1">SS_bin_28</strain>
    </source>
</reference>
<comment type="caution">
    <text evidence="1">The sequence shown here is derived from an EMBL/GenBank/DDBJ whole genome shotgun (WGS) entry which is preliminary data.</text>
</comment>
<dbReference type="AlphaFoldDB" id="A0A7Y2EA32"/>
<dbReference type="PANTHER" id="PTHR30348">
    <property type="entry name" value="UNCHARACTERIZED PROTEIN YECE"/>
    <property type="match status" value="1"/>
</dbReference>
<organism evidence="1 2">
    <name type="scientific">Eiseniibacteriota bacterium</name>
    <dbReference type="NCBI Taxonomy" id="2212470"/>
    <lineage>
        <taxon>Bacteria</taxon>
        <taxon>Candidatus Eiseniibacteriota</taxon>
    </lineage>
</organism>
<proteinExistence type="predicted"/>
<evidence type="ECO:0000313" key="2">
    <source>
        <dbReference type="Proteomes" id="UP000547674"/>
    </source>
</evidence>
<name>A0A7Y2EA32_UNCEI</name>
<accession>A0A7Y2EA32</accession>
<dbReference type="InterPro" id="IPR002763">
    <property type="entry name" value="DUF72"/>
</dbReference>
<dbReference type="Gene3D" id="3.20.20.410">
    <property type="entry name" value="Protein of unknown function UPF0759"/>
    <property type="match status" value="1"/>
</dbReference>
<dbReference type="InterPro" id="IPR036520">
    <property type="entry name" value="UPF0759_sf"/>
</dbReference>
<evidence type="ECO:0000313" key="1">
    <source>
        <dbReference type="EMBL" id="NNF07345.1"/>
    </source>
</evidence>
<dbReference type="Pfam" id="PF01904">
    <property type="entry name" value="DUF72"/>
    <property type="match status" value="1"/>
</dbReference>
<dbReference type="SUPFAM" id="SSF117396">
    <property type="entry name" value="TM1631-like"/>
    <property type="match status" value="1"/>
</dbReference>
<dbReference type="EMBL" id="JABDJR010000455">
    <property type="protein sequence ID" value="NNF07345.1"/>
    <property type="molecule type" value="Genomic_DNA"/>
</dbReference>
<sequence length="283" mass="32720">MKTPLFWGTSSFSSKDWVGPFYPPGTKAKEYLALYAKQFPSVEIDSTYYGVPRESTVDLWRERTPEGFVISSKFPREIVHGGTGARPNGETVLLPEATYAVRDEYLSVMSRLENRLGPMVLQFPFFSRDVFPRTQLFMDRLHQFLADLPSGFRYVVEVRNKHWVSADLAEICREHEVAMALVDQGWMPHGDEVEKRMDPVTADFSYIRLLGDHKAIERITKTWDKEVIDQNERLQRWASLIRRLLDREVPTFVYVNNHYAGHAPATLRRLQSLVESKKPGIPI</sequence>
<dbReference type="Proteomes" id="UP000547674">
    <property type="component" value="Unassembled WGS sequence"/>
</dbReference>
<protein>
    <submittedName>
        <fullName evidence="1">DUF72 domain-containing protein</fullName>
    </submittedName>
</protein>